<dbReference type="RefSeq" id="WP_013841284.1">
    <property type="nucleotide sequence ID" value="NC_015589.1"/>
</dbReference>
<dbReference type="PANTHER" id="PTHR30534:SF0">
    <property type="entry name" value="FLAGELLAR MOTOR SWITCH PROTEIN FLIG"/>
    <property type="match status" value="1"/>
</dbReference>
<keyword evidence="14" id="KW-1185">Reference proteome</keyword>
<gene>
    <name evidence="13" type="ordered locus">Desru_1239</name>
</gene>
<evidence type="ECO:0000256" key="9">
    <source>
        <dbReference type="ARBA" id="ARBA00023143"/>
    </source>
</evidence>
<evidence type="ECO:0000313" key="13">
    <source>
        <dbReference type="EMBL" id="AEG59513.1"/>
    </source>
</evidence>
<evidence type="ECO:0000256" key="7">
    <source>
        <dbReference type="ARBA" id="ARBA00022779"/>
    </source>
</evidence>
<dbReference type="Pfam" id="PF01706">
    <property type="entry name" value="FliG_C"/>
    <property type="match status" value="1"/>
</dbReference>
<dbReference type="FunFam" id="1.10.220.30:FF:000001">
    <property type="entry name" value="Flagellar motor switch protein FliG"/>
    <property type="match status" value="1"/>
</dbReference>
<keyword evidence="7" id="KW-0283">Flagellar rotation</keyword>
<dbReference type="GO" id="GO:0005886">
    <property type="term" value="C:plasma membrane"/>
    <property type="evidence" value="ECO:0007669"/>
    <property type="project" value="UniProtKB-SubCell"/>
</dbReference>
<reference evidence="14" key="1">
    <citation type="submission" date="2011-05" db="EMBL/GenBank/DDBJ databases">
        <title>Complete sequence of Desulfotomaculum ruminis DSM 2154.</title>
        <authorList>
            <person name="Lucas S."/>
            <person name="Copeland A."/>
            <person name="Lapidus A."/>
            <person name="Cheng J.-F."/>
            <person name="Goodwin L."/>
            <person name="Pitluck S."/>
            <person name="Lu M."/>
            <person name="Detter J.C."/>
            <person name="Han C."/>
            <person name="Tapia R."/>
            <person name="Land M."/>
            <person name="Hauser L."/>
            <person name="Kyrpides N."/>
            <person name="Ivanova N."/>
            <person name="Mikhailova N."/>
            <person name="Pagani I."/>
            <person name="Stams A.J.M."/>
            <person name="Plugge C.M."/>
            <person name="Muyzer G."/>
            <person name="Kuever J."/>
            <person name="Parshina S.N."/>
            <person name="Ivanova A.E."/>
            <person name="Nazina T.N."/>
            <person name="Brambilla E."/>
            <person name="Spring S."/>
            <person name="Klenk H.-P."/>
            <person name="Woyke T."/>
        </authorList>
    </citation>
    <scope>NUCLEOTIDE SEQUENCE [LARGE SCALE GENOMIC DNA]</scope>
    <source>
        <strain evidence="14">ATCC 23193 / DSM 2154 / NCIB 8452 / DL</strain>
    </source>
</reference>
<evidence type="ECO:0000256" key="3">
    <source>
        <dbReference type="ARBA" id="ARBA00010299"/>
    </source>
</evidence>
<evidence type="ECO:0000256" key="8">
    <source>
        <dbReference type="ARBA" id="ARBA00023136"/>
    </source>
</evidence>
<sequence length="337" mass="38422">MQYEKLNGEQKAAILLISSLGADISSRILKREFAEDEVERITASIAEMDKVPNEIQEQVVEEFVYLIQARDYLVNGGVNYAKELLEKTYGWERGAEILERISSTMQSVPFSSLRKTDPRHILSFLREEHPQTIAFVLSYLKPDQAAMILSDLDPQVQSEVARRVAILDRISPDVAKEVEKVLEKKLSSVAQHDETVVGGVQCLVNILNRVDRATEKLIFEQLERADPNLSEEVRRMMFIFEDIVKLHDISIQKVLREVDNKDLGLAMKGANQEVNNRIYKNMSKRAADMLKEEITYMGPVRLKEVEEAQQRIVNVIRRLEEAGEIVISRGGEDAILV</sequence>
<feature type="domain" description="Flagellar motor switch protein FliG C-terminal" evidence="10">
    <location>
        <begin position="220"/>
        <end position="327"/>
    </location>
</feature>
<dbReference type="GO" id="GO:0003774">
    <property type="term" value="F:cytoskeletal motor activity"/>
    <property type="evidence" value="ECO:0007669"/>
    <property type="project" value="InterPro"/>
</dbReference>
<keyword evidence="13" id="KW-0969">Cilium</keyword>
<dbReference type="KEGG" id="dru:Desru_1239"/>
<keyword evidence="9" id="KW-0975">Bacterial flagellum</keyword>
<feature type="domain" description="Flagellar motor switch protein FliG middle" evidence="11">
    <location>
        <begin position="118"/>
        <end position="191"/>
    </location>
</feature>
<protein>
    <recommendedName>
        <fullName evidence="4">Flagellar motor switch protein FliG</fullName>
    </recommendedName>
</protein>
<reference evidence="13 14" key="2">
    <citation type="journal article" date="2012" name="Stand. Genomic Sci.">
        <title>Complete genome sequence of the sulfate-reducing firmicute Desulfotomaculum ruminis type strain (DL(T)).</title>
        <authorList>
            <person name="Spring S."/>
            <person name="Visser M."/>
            <person name="Lu M."/>
            <person name="Copeland A."/>
            <person name="Lapidus A."/>
            <person name="Lucas S."/>
            <person name="Cheng J.F."/>
            <person name="Han C."/>
            <person name="Tapia R."/>
            <person name="Goodwin L.A."/>
            <person name="Pitluck S."/>
            <person name="Ivanova N."/>
            <person name="Land M."/>
            <person name="Hauser L."/>
            <person name="Larimer F."/>
            <person name="Rohde M."/>
            <person name="Goker M."/>
            <person name="Detter J.C."/>
            <person name="Kyrpides N.C."/>
            <person name="Woyke T."/>
            <person name="Schaap P.J."/>
            <person name="Plugge C.M."/>
            <person name="Muyzer G."/>
            <person name="Kuever J."/>
            <person name="Pereira I.A."/>
            <person name="Parshina S.N."/>
            <person name="Bernier-Latmani R."/>
            <person name="Stams A.J."/>
            <person name="Klenk H.P."/>
        </authorList>
    </citation>
    <scope>NUCLEOTIDE SEQUENCE [LARGE SCALE GENOMIC DNA]</scope>
    <source>
        <strain evidence="14">ATCC 23193 / DSM 2154 / NCIB 8452 / DL</strain>
    </source>
</reference>
<dbReference type="EMBL" id="CP002780">
    <property type="protein sequence ID" value="AEG59513.1"/>
    <property type="molecule type" value="Genomic_DNA"/>
</dbReference>
<dbReference type="InterPro" id="IPR023087">
    <property type="entry name" value="Flg_Motor_Flig_C"/>
</dbReference>
<dbReference type="Gene3D" id="1.10.220.30">
    <property type="match status" value="3"/>
</dbReference>
<dbReference type="InterPro" id="IPR011002">
    <property type="entry name" value="FliG_a-hlx"/>
</dbReference>
<dbReference type="GO" id="GO:0009425">
    <property type="term" value="C:bacterial-type flagellum basal body"/>
    <property type="evidence" value="ECO:0007669"/>
    <property type="project" value="UniProtKB-SubCell"/>
</dbReference>
<dbReference type="HOGENOM" id="CLU_047835_1_1_9"/>
<evidence type="ECO:0000256" key="6">
    <source>
        <dbReference type="ARBA" id="ARBA00022500"/>
    </source>
</evidence>
<dbReference type="Pfam" id="PF14841">
    <property type="entry name" value="FliG_M"/>
    <property type="match status" value="1"/>
</dbReference>
<feature type="domain" description="Flagellar motor switch protein FliG N-terminal" evidence="12">
    <location>
        <begin position="5"/>
        <end position="110"/>
    </location>
</feature>
<keyword evidence="13" id="KW-0966">Cell projection</keyword>
<dbReference type="NCBIfam" id="TIGR00207">
    <property type="entry name" value="fliG"/>
    <property type="match status" value="1"/>
</dbReference>
<dbReference type="eggNOG" id="COG1536">
    <property type="taxonomic scope" value="Bacteria"/>
</dbReference>
<dbReference type="PIRSF" id="PIRSF003161">
    <property type="entry name" value="FliG"/>
    <property type="match status" value="1"/>
</dbReference>
<keyword evidence="5" id="KW-1003">Cell membrane</keyword>
<dbReference type="GO" id="GO:0006935">
    <property type="term" value="P:chemotaxis"/>
    <property type="evidence" value="ECO:0007669"/>
    <property type="project" value="UniProtKB-KW"/>
</dbReference>
<dbReference type="AlphaFoldDB" id="F6DNR8"/>
<evidence type="ECO:0000256" key="2">
    <source>
        <dbReference type="ARBA" id="ARBA00004413"/>
    </source>
</evidence>
<evidence type="ECO:0000256" key="4">
    <source>
        <dbReference type="ARBA" id="ARBA00021870"/>
    </source>
</evidence>
<dbReference type="OrthoDB" id="9780302at2"/>
<dbReference type="STRING" id="696281.Desru_1239"/>
<accession>F6DNR8</accession>
<dbReference type="InterPro" id="IPR032779">
    <property type="entry name" value="FliG_M"/>
</dbReference>
<dbReference type="Pfam" id="PF14842">
    <property type="entry name" value="FliG_N"/>
    <property type="match status" value="1"/>
</dbReference>
<evidence type="ECO:0000259" key="11">
    <source>
        <dbReference type="Pfam" id="PF14841"/>
    </source>
</evidence>
<dbReference type="InterPro" id="IPR028263">
    <property type="entry name" value="FliG_N"/>
</dbReference>
<keyword evidence="13" id="KW-0282">Flagellum</keyword>
<keyword evidence="6" id="KW-0145">Chemotaxis</keyword>
<dbReference type="SUPFAM" id="SSF48029">
    <property type="entry name" value="FliG"/>
    <property type="match status" value="2"/>
</dbReference>
<dbReference type="InterPro" id="IPR000090">
    <property type="entry name" value="Flg_Motor_Flig"/>
</dbReference>
<name>F6DNR8_DESRL</name>
<dbReference type="PANTHER" id="PTHR30534">
    <property type="entry name" value="FLAGELLAR MOTOR SWITCH PROTEIN FLIG"/>
    <property type="match status" value="1"/>
</dbReference>
<dbReference type="Proteomes" id="UP000009234">
    <property type="component" value="Chromosome"/>
</dbReference>
<organism evidence="13 14">
    <name type="scientific">Desulforamulus ruminis (strain ATCC 23193 / DSM 2154 / NCIMB 8452 / DL)</name>
    <name type="common">Desulfotomaculum ruminis</name>
    <dbReference type="NCBI Taxonomy" id="696281"/>
    <lineage>
        <taxon>Bacteria</taxon>
        <taxon>Bacillati</taxon>
        <taxon>Bacillota</taxon>
        <taxon>Clostridia</taxon>
        <taxon>Eubacteriales</taxon>
        <taxon>Peptococcaceae</taxon>
        <taxon>Desulforamulus</taxon>
    </lineage>
</organism>
<keyword evidence="8" id="KW-0472">Membrane</keyword>
<evidence type="ECO:0000313" key="14">
    <source>
        <dbReference type="Proteomes" id="UP000009234"/>
    </source>
</evidence>
<proteinExistence type="inferred from homology"/>
<comment type="similarity">
    <text evidence="3">Belongs to the FliG family.</text>
</comment>
<dbReference type="PRINTS" id="PR00954">
    <property type="entry name" value="FLGMOTORFLIG"/>
</dbReference>
<comment type="subcellular location">
    <subcellularLocation>
        <location evidence="1">Bacterial flagellum basal body</location>
    </subcellularLocation>
    <subcellularLocation>
        <location evidence="2">Cell membrane</location>
        <topology evidence="2">Peripheral membrane protein</topology>
        <orientation evidence="2">Cytoplasmic side</orientation>
    </subcellularLocation>
</comment>
<evidence type="ECO:0000259" key="12">
    <source>
        <dbReference type="Pfam" id="PF14842"/>
    </source>
</evidence>
<evidence type="ECO:0000256" key="1">
    <source>
        <dbReference type="ARBA" id="ARBA00004117"/>
    </source>
</evidence>
<dbReference type="GO" id="GO:0071973">
    <property type="term" value="P:bacterial-type flagellum-dependent cell motility"/>
    <property type="evidence" value="ECO:0007669"/>
    <property type="project" value="InterPro"/>
</dbReference>
<evidence type="ECO:0000259" key="10">
    <source>
        <dbReference type="Pfam" id="PF01706"/>
    </source>
</evidence>
<evidence type="ECO:0000256" key="5">
    <source>
        <dbReference type="ARBA" id="ARBA00022475"/>
    </source>
</evidence>